<feature type="domain" description="Histidine kinase" evidence="8">
    <location>
        <begin position="836"/>
        <end position="1055"/>
    </location>
</feature>
<dbReference type="InterPro" id="IPR011047">
    <property type="entry name" value="Quinoprotein_ADH-like_sf"/>
</dbReference>
<keyword evidence="10" id="KW-0418">Kinase</keyword>
<feature type="domain" description="HTH araC/xylS-type" evidence="7">
    <location>
        <begin position="1248"/>
        <end position="1348"/>
    </location>
</feature>
<dbReference type="RefSeq" id="WP_076456749.1">
    <property type="nucleotide sequence ID" value="NZ_FTOB01000007.1"/>
</dbReference>
<dbReference type="PANTHER" id="PTHR43547:SF2">
    <property type="entry name" value="HYBRID SIGNAL TRANSDUCTION HISTIDINE KINASE C"/>
    <property type="match status" value="1"/>
</dbReference>
<dbReference type="Gene3D" id="1.10.287.130">
    <property type="match status" value="1"/>
</dbReference>
<dbReference type="Gene3D" id="3.40.50.2300">
    <property type="match status" value="1"/>
</dbReference>
<dbReference type="PROSITE" id="PS50109">
    <property type="entry name" value="HIS_KIN"/>
    <property type="match status" value="1"/>
</dbReference>
<dbReference type="SMART" id="SM00387">
    <property type="entry name" value="HATPase_c"/>
    <property type="match status" value="1"/>
</dbReference>
<keyword evidence="11" id="KW-1185">Reference proteome</keyword>
<dbReference type="InterPro" id="IPR036097">
    <property type="entry name" value="HisK_dim/P_sf"/>
</dbReference>
<sequence>MSKKFYAIWILLFLTRFPIVLAQTLEKESALDFISITTEDGLSQNTIYSILKDRTGYLWFGTDDGLSRYNSYHVDIFKKSTSPLKGRKVYDMLEDTEDNIWLATDNGLKRYDPYLETIIEHELTSISDSRPHVSVLAFENDSLMWLGTTEGLLLYHLKKGILKTYEHDYNNKNSLSNSDVRSLTKDNDNLWVGTENGLNFLDVKTEKFTKYFGDSKKPDSLAGSHIKSLSLDHKGGLWIGTERQGISYFNKQKVRFENYNTKNSLLPHNEIRDIFYTSDSHLWIATNGGGLSKMDTENRSFTNYQHLPDHTSGLVTNSIYSVYEDREGVLWVGTYTGGICFNSAKNDKFELIKHLTYNSNSISDSRIRSVYLDRNDKLWLGTWGGLNVYDPEKDKYTSYLYDKKNPSSLSFNTVTSIYEDYLGNIWVGTYSGGLNLLKPKKNGFIRYNNDVLNPGGLSSDMVYCIIEDPENNLWVGTQEGLNLFDRSKQEFKSYSRKDIRDIRIGSDNTLILATFGGICIFDTKTKSFKNYRSPQLSSFPISQVLLDKKSGHIWFSSLGGGMGYLDPRNSEFTIFTEKEGLPTNFVSSLIDTDDGSIWVSTFKGISKFYKATSTFENVGRPHKFPSYQFYPRASTFLPDNRLAFGGSKGLVVFDPDSILGKRTEPEIILTSLKIDNKEVTAGEASSLLEKSISKTDRLFLKPDQKDFSIDFVALDFNNPGGNQYAYILENYMDEWVPIGNNRTIGFTNLNHGNYVLKLKTLGASANVKALAIEIAPPFHATWWFRTLMVLLVLSLLYLYNKYTFISVQQKNALIVQRLKMKNKQDFNQMRLRFFTYISHELRTPLTLISDPLQQLGRYKKDPKQDHLFQLIDTSVARLLRLVDQILDISKLEGDTLSLQVSKQNIAAILEEATNAFREFAIQKGVRLEFKKEVETMEGWVDEDKIEKIVYNLLSNAFKFTPKNGLVSVGLGYSKKSKGHIVIEIKDTGIGIAKEKQHKIFEGFYQVQEAKSLNPNGAGIGLDYVKRLITLHHGTIALESEPEVGSLFSIELPIERKYYQPKEIKQEEIVKTTLPLRPITVQNTEKNPSPLPVKVHSKSTPKILIVEDDVDIRSYIVSSLSDTFKVIEAPNGEEGLKLALEHAPELIMSDTLMPIMDGLQFCEAIKKNEKTRHIPFLFLSAWTSDEFKLRGLEIGANDYIAKPFDIQIVKARIENIIKNVKRVSEISKVKVNLVPDDTSVDSIDSLFIKKAHSILDENFDNPDFTAEMFKKKMGMSHSALYRKLKQLTGQSSNEFIRSYRLKRAAQIIRQDSGLLIAEICIKSGFNDPKYFSKCFKQEHMLTPSEYAKRYVSGSKSNALSDLP</sequence>
<dbReference type="CDD" id="cd00082">
    <property type="entry name" value="HisKA"/>
    <property type="match status" value="1"/>
</dbReference>
<gene>
    <name evidence="10" type="ORF">SAMN05421766_10786</name>
</gene>
<evidence type="ECO:0000259" key="8">
    <source>
        <dbReference type="PROSITE" id="PS50109"/>
    </source>
</evidence>
<dbReference type="SMART" id="SM00388">
    <property type="entry name" value="HisKA"/>
    <property type="match status" value="1"/>
</dbReference>
<dbReference type="Pfam" id="PF12833">
    <property type="entry name" value="HTH_18"/>
    <property type="match status" value="1"/>
</dbReference>
<dbReference type="SUPFAM" id="SSF63829">
    <property type="entry name" value="Calcium-dependent phosphotriesterase"/>
    <property type="match status" value="1"/>
</dbReference>
<name>A0ABY1L125_9FLAO</name>
<dbReference type="EC" id="2.7.13.3" evidence="2"/>
<evidence type="ECO:0000256" key="1">
    <source>
        <dbReference type="ARBA" id="ARBA00000085"/>
    </source>
</evidence>
<dbReference type="PRINTS" id="PR00344">
    <property type="entry name" value="BCTRLSENSOR"/>
</dbReference>
<dbReference type="InterPro" id="IPR004358">
    <property type="entry name" value="Sig_transdc_His_kin-like_C"/>
</dbReference>
<evidence type="ECO:0000256" key="4">
    <source>
        <dbReference type="ARBA" id="ARBA00023015"/>
    </source>
</evidence>
<comment type="caution">
    <text evidence="10">The sequence shown here is derived from an EMBL/GenBank/DDBJ whole genome shotgun (WGS) entry which is preliminary data.</text>
</comment>
<dbReference type="SMART" id="SM00342">
    <property type="entry name" value="HTH_ARAC"/>
    <property type="match status" value="1"/>
</dbReference>
<dbReference type="InterPro" id="IPR009057">
    <property type="entry name" value="Homeodomain-like_sf"/>
</dbReference>
<dbReference type="InterPro" id="IPR005467">
    <property type="entry name" value="His_kinase_dom"/>
</dbReference>
<dbReference type="InterPro" id="IPR036890">
    <property type="entry name" value="HATPase_C_sf"/>
</dbReference>
<keyword evidence="10" id="KW-0808">Transferase</keyword>
<reference evidence="10 11" key="1">
    <citation type="submission" date="2017-01" db="EMBL/GenBank/DDBJ databases">
        <authorList>
            <person name="Varghese N."/>
            <person name="Submissions S."/>
        </authorList>
    </citation>
    <scope>NUCLEOTIDE SEQUENCE [LARGE SCALE GENOMIC DNA]</scope>
    <source>
        <strain evidence="10 11">DSM 2061</strain>
    </source>
</reference>
<dbReference type="SUPFAM" id="SSF55874">
    <property type="entry name" value="ATPase domain of HSP90 chaperone/DNA topoisomerase II/histidine kinase"/>
    <property type="match status" value="1"/>
</dbReference>
<dbReference type="PROSITE" id="PS01124">
    <property type="entry name" value="HTH_ARAC_FAMILY_2"/>
    <property type="match status" value="1"/>
</dbReference>
<dbReference type="InterPro" id="IPR011123">
    <property type="entry name" value="Y_Y_Y"/>
</dbReference>
<evidence type="ECO:0000313" key="11">
    <source>
        <dbReference type="Proteomes" id="UP000185728"/>
    </source>
</evidence>
<protein>
    <recommendedName>
        <fullName evidence="2">histidine kinase</fullName>
        <ecNumber evidence="2">2.7.13.3</ecNumber>
    </recommendedName>
</protein>
<dbReference type="InterPro" id="IPR001789">
    <property type="entry name" value="Sig_transdc_resp-reg_receiver"/>
</dbReference>
<keyword evidence="5" id="KW-0804">Transcription</keyword>
<evidence type="ECO:0000256" key="3">
    <source>
        <dbReference type="ARBA" id="ARBA00022553"/>
    </source>
</evidence>
<dbReference type="SUPFAM" id="SSF47384">
    <property type="entry name" value="Homodimeric domain of signal transducing histidine kinase"/>
    <property type="match status" value="1"/>
</dbReference>
<dbReference type="InterPro" id="IPR011110">
    <property type="entry name" value="Reg_prop"/>
</dbReference>
<dbReference type="SUPFAM" id="SSF46689">
    <property type="entry name" value="Homeodomain-like"/>
    <property type="match status" value="1"/>
</dbReference>
<dbReference type="Pfam" id="PF07495">
    <property type="entry name" value="Y_Y_Y"/>
    <property type="match status" value="1"/>
</dbReference>
<proteinExistence type="predicted"/>
<organism evidence="10 11">
    <name type="scientific">Zobellia uliginosa</name>
    <dbReference type="NCBI Taxonomy" id="143224"/>
    <lineage>
        <taxon>Bacteria</taxon>
        <taxon>Pseudomonadati</taxon>
        <taxon>Bacteroidota</taxon>
        <taxon>Flavobacteriia</taxon>
        <taxon>Flavobacteriales</taxon>
        <taxon>Flavobacteriaceae</taxon>
        <taxon>Zobellia</taxon>
    </lineage>
</organism>
<dbReference type="CDD" id="cd17574">
    <property type="entry name" value="REC_OmpR"/>
    <property type="match status" value="1"/>
</dbReference>
<dbReference type="InterPro" id="IPR003594">
    <property type="entry name" value="HATPase_dom"/>
</dbReference>
<dbReference type="GO" id="GO:0016301">
    <property type="term" value="F:kinase activity"/>
    <property type="evidence" value="ECO:0007669"/>
    <property type="project" value="UniProtKB-KW"/>
</dbReference>
<dbReference type="Gene3D" id="1.10.10.60">
    <property type="entry name" value="Homeodomain-like"/>
    <property type="match status" value="2"/>
</dbReference>
<dbReference type="Pfam" id="PF00512">
    <property type="entry name" value="HisKA"/>
    <property type="match status" value="1"/>
</dbReference>
<dbReference type="InterPro" id="IPR011006">
    <property type="entry name" value="CheY-like_superfamily"/>
</dbReference>
<dbReference type="InterPro" id="IPR015943">
    <property type="entry name" value="WD40/YVTN_repeat-like_dom_sf"/>
</dbReference>
<dbReference type="Gene3D" id="3.30.565.10">
    <property type="entry name" value="Histidine kinase-like ATPase, C-terminal domain"/>
    <property type="match status" value="1"/>
</dbReference>
<dbReference type="InterPro" id="IPR018060">
    <property type="entry name" value="HTH_AraC"/>
</dbReference>
<feature type="domain" description="Response regulatory" evidence="9">
    <location>
        <begin position="1101"/>
        <end position="1216"/>
    </location>
</feature>
<evidence type="ECO:0000256" key="2">
    <source>
        <dbReference type="ARBA" id="ARBA00012438"/>
    </source>
</evidence>
<accession>A0ABY1L125</accession>
<dbReference type="PROSITE" id="PS50110">
    <property type="entry name" value="RESPONSE_REGULATORY"/>
    <property type="match status" value="1"/>
</dbReference>
<dbReference type="SUPFAM" id="SSF52172">
    <property type="entry name" value="CheY-like"/>
    <property type="match status" value="1"/>
</dbReference>
<dbReference type="Pfam" id="PF00072">
    <property type="entry name" value="Response_reg"/>
    <property type="match status" value="1"/>
</dbReference>
<evidence type="ECO:0000259" key="7">
    <source>
        <dbReference type="PROSITE" id="PS01124"/>
    </source>
</evidence>
<dbReference type="SMART" id="SM00448">
    <property type="entry name" value="REC"/>
    <property type="match status" value="1"/>
</dbReference>
<dbReference type="Gene3D" id="2.130.10.10">
    <property type="entry name" value="YVTN repeat-like/Quinoprotein amine dehydrogenase"/>
    <property type="match status" value="4"/>
</dbReference>
<evidence type="ECO:0000259" key="9">
    <source>
        <dbReference type="PROSITE" id="PS50110"/>
    </source>
</evidence>
<feature type="modified residue" description="4-aspartylphosphate" evidence="6">
    <location>
        <position position="1149"/>
    </location>
</feature>
<keyword evidence="4" id="KW-0805">Transcription regulation</keyword>
<evidence type="ECO:0000256" key="5">
    <source>
        <dbReference type="ARBA" id="ARBA00023163"/>
    </source>
</evidence>
<dbReference type="InterPro" id="IPR003661">
    <property type="entry name" value="HisK_dim/P_dom"/>
</dbReference>
<keyword evidence="3 6" id="KW-0597">Phosphoprotein</keyword>
<dbReference type="Pfam" id="PF02518">
    <property type="entry name" value="HATPase_c"/>
    <property type="match status" value="1"/>
</dbReference>
<dbReference type="Proteomes" id="UP000185728">
    <property type="component" value="Unassembled WGS sequence"/>
</dbReference>
<dbReference type="Gene3D" id="2.60.40.10">
    <property type="entry name" value="Immunoglobulins"/>
    <property type="match status" value="1"/>
</dbReference>
<dbReference type="EMBL" id="FTOB01000007">
    <property type="protein sequence ID" value="SIT02685.1"/>
    <property type="molecule type" value="Genomic_DNA"/>
</dbReference>
<dbReference type="InterPro" id="IPR013783">
    <property type="entry name" value="Ig-like_fold"/>
</dbReference>
<dbReference type="SUPFAM" id="SSF50998">
    <property type="entry name" value="Quinoprotein alcohol dehydrogenase-like"/>
    <property type="match status" value="1"/>
</dbReference>
<evidence type="ECO:0000256" key="6">
    <source>
        <dbReference type="PROSITE-ProRule" id="PRU00169"/>
    </source>
</evidence>
<comment type="catalytic activity">
    <reaction evidence="1">
        <text>ATP + protein L-histidine = ADP + protein N-phospho-L-histidine.</text>
        <dbReference type="EC" id="2.7.13.3"/>
    </reaction>
</comment>
<dbReference type="PANTHER" id="PTHR43547">
    <property type="entry name" value="TWO-COMPONENT HISTIDINE KINASE"/>
    <property type="match status" value="1"/>
</dbReference>
<dbReference type="Pfam" id="PF07494">
    <property type="entry name" value="Reg_prop"/>
    <property type="match status" value="8"/>
</dbReference>
<evidence type="ECO:0000313" key="10">
    <source>
        <dbReference type="EMBL" id="SIT02685.1"/>
    </source>
</evidence>